<evidence type="ECO:0000313" key="4">
    <source>
        <dbReference type="Proteomes" id="UP000800035"/>
    </source>
</evidence>
<keyword evidence="1" id="KW-1133">Transmembrane helix</keyword>
<reference evidence="3" key="1">
    <citation type="journal article" date="2020" name="Stud. Mycol.">
        <title>101 Dothideomycetes genomes: a test case for predicting lifestyles and emergence of pathogens.</title>
        <authorList>
            <person name="Haridas S."/>
            <person name="Albert R."/>
            <person name="Binder M."/>
            <person name="Bloem J."/>
            <person name="Labutti K."/>
            <person name="Salamov A."/>
            <person name="Andreopoulos B."/>
            <person name="Baker S."/>
            <person name="Barry K."/>
            <person name="Bills G."/>
            <person name="Bluhm B."/>
            <person name="Cannon C."/>
            <person name="Castanera R."/>
            <person name="Culley D."/>
            <person name="Daum C."/>
            <person name="Ezra D."/>
            <person name="Gonzalez J."/>
            <person name="Henrissat B."/>
            <person name="Kuo A."/>
            <person name="Liang C."/>
            <person name="Lipzen A."/>
            <person name="Lutzoni F."/>
            <person name="Magnuson J."/>
            <person name="Mondo S."/>
            <person name="Nolan M."/>
            <person name="Ohm R."/>
            <person name="Pangilinan J."/>
            <person name="Park H.-J."/>
            <person name="Ramirez L."/>
            <person name="Alfaro M."/>
            <person name="Sun H."/>
            <person name="Tritt A."/>
            <person name="Yoshinaga Y."/>
            <person name="Zwiers L.-H."/>
            <person name="Turgeon B."/>
            <person name="Goodwin S."/>
            <person name="Spatafora J."/>
            <person name="Crous P."/>
            <person name="Grigoriev I."/>
        </authorList>
    </citation>
    <scope>NUCLEOTIDE SEQUENCE</scope>
    <source>
        <strain evidence="3">CBS 675.92</strain>
    </source>
</reference>
<feature type="transmembrane region" description="Helical" evidence="1">
    <location>
        <begin position="212"/>
        <end position="235"/>
    </location>
</feature>
<proteinExistence type="predicted"/>
<keyword evidence="4" id="KW-1185">Reference proteome</keyword>
<evidence type="ECO:0000313" key="3">
    <source>
        <dbReference type="EMBL" id="KAF1956893.1"/>
    </source>
</evidence>
<keyword evidence="1" id="KW-0472">Membrane</keyword>
<dbReference type="InterPro" id="IPR046529">
    <property type="entry name" value="DUF6594"/>
</dbReference>
<feature type="transmembrane region" description="Helical" evidence="1">
    <location>
        <begin position="242"/>
        <end position="261"/>
    </location>
</feature>
<dbReference type="Pfam" id="PF20237">
    <property type="entry name" value="DUF6594"/>
    <property type="match status" value="1"/>
</dbReference>
<name>A0A6A5TVE8_9PLEO</name>
<feature type="transmembrane region" description="Helical" evidence="1">
    <location>
        <begin position="267"/>
        <end position="287"/>
    </location>
</feature>
<accession>A0A6A5TVE8</accession>
<gene>
    <name evidence="3" type="ORF">CC80DRAFT_444140</name>
</gene>
<dbReference type="OrthoDB" id="3533814at2759"/>
<dbReference type="Proteomes" id="UP000800035">
    <property type="component" value="Unassembled WGS sequence"/>
</dbReference>
<organism evidence="3 4">
    <name type="scientific">Byssothecium circinans</name>
    <dbReference type="NCBI Taxonomy" id="147558"/>
    <lineage>
        <taxon>Eukaryota</taxon>
        <taxon>Fungi</taxon>
        <taxon>Dikarya</taxon>
        <taxon>Ascomycota</taxon>
        <taxon>Pezizomycotina</taxon>
        <taxon>Dothideomycetes</taxon>
        <taxon>Pleosporomycetidae</taxon>
        <taxon>Pleosporales</taxon>
        <taxon>Massarineae</taxon>
        <taxon>Massarinaceae</taxon>
        <taxon>Byssothecium</taxon>
    </lineage>
</organism>
<sequence>MKFLHAEPDVEKKPRLRSGYPSLAAWIARDPDNETYVFRKFDRLSARNLLNLQNELMDLESKIDSMDQEMLSVGGSNPVLRRTMLSWEVFERHAQTLTPLEKHKKALENDLKCKIKEYHEALLLQSQISNLDRPSSRLLSIFSDYFSNPRPIIHGKAQNMLDDPTDLVALRAPLDTDTLSCLIRNYWPFRSKSYPDAGDTTQYFLETHVQRVVVGVSTVFAAILLVCAITCLYFVRKPGAKLGLLAAFTSLFAASVGGLTSAKRQEVFAASAAYAAVLVVFVGGDFAKERDG</sequence>
<dbReference type="EMBL" id="ML976990">
    <property type="protein sequence ID" value="KAF1956893.1"/>
    <property type="molecule type" value="Genomic_DNA"/>
</dbReference>
<dbReference type="PANTHER" id="PTHR34502:SF4">
    <property type="entry name" value="DUF6594 DOMAIN-CONTAINING PROTEIN"/>
    <property type="match status" value="1"/>
</dbReference>
<evidence type="ECO:0000259" key="2">
    <source>
        <dbReference type="Pfam" id="PF20237"/>
    </source>
</evidence>
<evidence type="ECO:0000256" key="1">
    <source>
        <dbReference type="SAM" id="Phobius"/>
    </source>
</evidence>
<keyword evidence="1" id="KW-0812">Transmembrane</keyword>
<dbReference type="PANTHER" id="PTHR34502">
    <property type="entry name" value="DUF6594 DOMAIN-CONTAINING PROTEIN-RELATED"/>
    <property type="match status" value="1"/>
</dbReference>
<protein>
    <recommendedName>
        <fullName evidence="2">DUF6594 domain-containing protein</fullName>
    </recommendedName>
</protein>
<feature type="domain" description="DUF6594" evidence="2">
    <location>
        <begin position="20"/>
        <end position="279"/>
    </location>
</feature>
<dbReference type="AlphaFoldDB" id="A0A6A5TVE8"/>